<gene>
    <name evidence="2" type="ORF">H7C18_33735</name>
</gene>
<dbReference type="PANTHER" id="PTHR42924">
    <property type="entry name" value="EXONUCLEASE"/>
    <property type="match status" value="1"/>
</dbReference>
<dbReference type="EMBL" id="JACJVO010000059">
    <property type="protein sequence ID" value="MBB6735884.1"/>
    <property type="molecule type" value="Genomic_DNA"/>
</dbReference>
<keyword evidence="3" id="KW-1185">Reference proteome</keyword>
<evidence type="ECO:0000313" key="2">
    <source>
        <dbReference type="EMBL" id="MBB6735884.1"/>
    </source>
</evidence>
<dbReference type="Gene3D" id="3.20.20.140">
    <property type="entry name" value="Metal-dependent hydrolases"/>
    <property type="match status" value="1"/>
</dbReference>
<dbReference type="SUPFAM" id="SSF89550">
    <property type="entry name" value="PHP domain-like"/>
    <property type="match status" value="1"/>
</dbReference>
<proteinExistence type="predicted"/>
<name>A0A7X0SVF8_9BACL</name>
<dbReference type="Gene3D" id="1.10.150.650">
    <property type="match status" value="1"/>
</dbReference>
<dbReference type="CDD" id="cd07438">
    <property type="entry name" value="PHP_HisPPase_AMP"/>
    <property type="match status" value="1"/>
</dbReference>
<dbReference type="PANTHER" id="PTHR42924:SF3">
    <property type="entry name" value="POLYMERASE_HISTIDINOL PHOSPHATASE N-TERMINAL DOMAIN-CONTAINING PROTEIN"/>
    <property type="match status" value="1"/>
</dbReference>
<reference evidence="2 3" key="1">
    <citation type="submission" date="2020-08" db="EMBL/GenBank/DDBJ databases">
        <title>Cohnella phylogeny.</title>
        <authorList>
            <person name="Dunlap C."/>
        </authorList>
    </citation>
    <scope>NUCLEOTIDE SEQUENCE [LARGE SCALE GENOMIC DNA]</scope>
    <source>
        <strain evidence="2 3">CBP 2801</strain>
    </source>
</reference>
<evidence type="ECO:0000259" key="1">
    <source>
        <dbReference type="SMART" id="SM00481"/>
    </source>
</evidence>
<feature type="domain" description="Polymerase/histidinol phosphatase N-terminal" evidence="1">
    <location>
        <begin position="4"/>
        <end position="69"/>
    </location>
</feature>
<organism evidence="2 3">
    <name type="scientific">Cohnella zeiphila</name>
    <dbReference type="NCBI Taxonomy" id="2761120"/>
    <lineage>
        <taxon>Bacteria</taxon>
        <taxon>Bacillati</taxon>
        <taxon>Bacillota</taxon>
        <taxon>Bacilli</taxon>
        <taxon>Bacillales</taxon>
        <taxon>Paenibacillaceae</taxon>
        <taxon>Cohnella</taxon>
    </lineage>
</organism>
<dbReference type="GO" id="GO:0035312">
    <property type="term" value="F:5'-3' DNA exonuclease activity"/>
    <property type="evidence" value="ECO:0007669"/>
    <property type="project" value="TreeGrafter"/>
</dbReference>
<dbReference type="InterPro" id="IPR004013">
    <property type="entry name" value="PHP_dom"/>
</dbReference>
<protein>
    <submittedName>
        <fullName evidence="2">PHP domain-containing protein</fullName>
    </submittedName>
</protein>
<accession>A0A7X0SVF8</accession>
<dbReference type="Proteomes" id="UP000564644">
    <property type="component" value="Unassembled WGS sequence"/>
</dbReference>
<evidence type="ECO:0000313" key="3">
    <source>
        <dbReference type="Proteomes" id="UP000564644"/>
    </source>
</evidence>
<dbReference type="InterPro" id="IPR016195">
    <property type="entry name" value="Pol/histidinol_Pase-like"/>
</dbReference>
<dbReference type="AlphaFoldDB" id="A0A7X0SVF8"/>
<dbReference type="SMART" id="SM00481">
    <property type="entry name" value="POLIIIAc"/>
    <property type="match status" value="1"/>
</dbReference>
<dbReference type="InterPro" id="IPR052018">
    <property type="entry name" value="PHP_domain"/>
</dbReference>
<dbReference type="InterPro" id="IPR003141">
    <property type="entry name" value="Pol/His_phosphatase_N"/>
</dbReference>
<dbReference type="GO" id="GO:0004534">
    <property type="term" value="F:5'-3' RNA exonuclease activity"/>
    <property type="evidence" value="ECO:0007669"/>
    <property type="project" value="TreeGrafter"/>
</dbReference>
<dbReference type="RefSeq" id="WP_185133534.1">
    <property type="nucleotide sequence ID" value="NZ_JACJVO010000059.1"/>
</dbReference>
<comment type="caution">
    <text evidence="2">The sequence shown here is derived from an EMBL/GenBank/DDBJ whole genome shotgun (WGS) entry which is preliminary data.</text>
</comment>
<dbReference type="Pfam" id="PF02811">
    <property type="entry name" value="PHP"/>
    <property type="match status" value="1"/>
</dbReference>
<sequence>MNPVDLHTHTTASDGLHRPADNVRMAKEAGLTGIAITDHDTVAGFEEAAEAGAKLGVEVVPGVEISTSHEGRDIHILGYYIDVNDSALIERLVSQRRVRDSRNEGIIARLAELGIPLTMAEVAEAAGREPGQDETIGRPHIAAALLRGGFVASIQEAFDRYLAEGRPAYVVPPARISPFEAFDWIREAGGTAIVAHPGLYGDDELPELFLSRGADGLEAYHSDHSPEQERLYRELAESRGKLVTGGSDFHGARKGKTYHGPIGNRVVDAEVLNRLRERARGRQ</sequence>